<organism evidence="10 11">
    <name type="scientific">Strongylocentrotus purpuratus</name>
    <name type="common">Purple sea urchin</name>
    <dbReference type="NCBI Taxonomy" id="7668"/>
    <lineage>
        <taxon>Eukaryota</taxon>
        <taxon>Metazoa</taxon>
        <taxon>Echinodermata</taxon>
        <taxon>Eleutherozoa</taxon>
        <taxon>Echinozoa</taxon>
        <taxon>Echinoidea</taxon>
        <taxon>Euechinoidea</taxon>
        <taxon>Echinacea</taxon>
        <taxon>Camarodonta</taxon>
        <taxon>Echinidea</taxon>
        <taxon>Strongylocentrotidae</taxon>
        <taxon>Strongylocentrotus</taxon>
    </lineage>
</organism>
<dbReference type="PANTHER" id="PTHR16166">
    <property type="entry name" value="VACUOLAR PROTEIN SORTING-ASSOCIATED PROTEIN VPS13"/>
    <property type="match status" value="1"/>
</dbReference>
<dbReference type="Pfam" id="PF12624">
    <property type="entry name" value="VPS13_N"/>
    <property type="match status" value="1"/>
</dbReference>
<feature type="region of interest" description="Disordered" evidence="5">
    <location>
        <begin position="797"/>
        <end position="827"/>
    </location>
</feature>
<feature type="domain" description="Chorein N-terminal" evidence="6">
    <location>
        <begin position="2"/>
        <end position="795"/>
    </location>
</feature>
<feature type="compositionally biased region" description="Gly residues" evidence="5">
    <location>
        <begin position="815"/>
        <end position="827"/>
    </location>
</feature>
<dbReference type="GO" id="GO:0006869">
    <property type="term" value="P:lipid transport"/>
    <property type="evidence" value="ECO:0007669"/>
    <property type="project" value="UniProtKB-KW"/>
</dbReference>
<feature type="domain" description="Intermembrane lipid transfer protein VPS13-like C-terminal" evidence="9">
    <location>
        <begin position="3156"/>
        <end position="3264"/>
    </location>
</feature>
<proteinExistence type="inferred from homology"/>
<evidence type="ECO:0000259" key="8">
    <source>
        <dbReference type="Pfam" id="PF25036"/>
    </source>
</evidence>
<dbReference type="Pfam" id="PF25036">
    <property type="entry name" value="VPS13_VAB"/>
    <property type="match status" value="1"/>
</dbReference>
<name>A0A7M7ST43_STRPU</name>
<feature type="compositionally biased region" description="Low complexity" evidence="5">
    <location>
        <begin position="1400"/>
        <end position="1429"/>
    </location>
</feature>
<feature type="region of interest" description="Disordered" evidence="5">
    <location>
        <begin position="1387"/>
        <end position="1444"/>
    </location>
</feature>
<dbReference type="Pfam" id="PF25033">
    <property type="entry name" value="VPS13_M"/>
    <property type="match status" value="1"/>
</dbReference>
<feature type="compositionally biased region" description="Basic and acidic residues" evidence="5">
    <location>
        <begin position="1064"/>
        <end position="1083"/>
    </location>
</feature>
<dbReference type="RefSeq" id="XP_030829186.1">
    <property type="nucleotide sequence ID" value="XM_030973326.1"/>
</dbReference>
<dbReference type="EnsemblMetazoa" id="XM_030973326">
    <property type="protein sequence ID" value="XP_030829186"/>
    <property type="gene ID" value="LOC575234"/>
</dbReference>
<accession>A0A7M7ST43</accession>
<comment type="similarity">
    <text evidence="1">Belongs to the VPS13 family.</text>
</comment>
<evidence type="ECO:0000313" key="11">
    <source>
        <dbReference type="Proteomes" id="UP000007110"/>
    </source>
</evidence>
<dbReference type="InterPro" id="IPR056747">
    <property type="entry name" value="VPS13-like_M"/>
</dbReference>
<dbReference type="KEGG" id="spu:575234"/>
<keyword evidence="3" id="KW-0445">Lipid transport</keyword>
<dbReference type="InterPro" id="IPR056748">
    <property type="entry name" value="VPS13-like_C"/>
</dbReference>
<dbReference type="OMA" id="SGWRPIR"/>
<keyword evidence="11" id="KW-1185">Reference proteome</keyword>
<keyword evidence="4" id="KW-0175">Coiled coil</keyword>
<evidence type="ECO:0000313" key="10">
    <source>
        <dbReference type="EnsemblMetazoa" id="XP_030829186"/>
    </source>
</evidence>
<evidence type="ECO:0000256" key="1">
    <source>
        <dbReference type="ARBA" id="ARBA00006545"/>
    </source>
</evidence>
<dbReference type="OrthoDB" id="428159at2759"/>
<dbReference type="InterPro" id="IPR026847">
    <property type="entry name" value="VPS13"/>
</dbReference>
<dbReference type="GeneID" id="575234"/>
<dbReference type="PANTHER" id="PTHR16166:SF93">
    <property type="entry name" value="INTERMEMBRANE LIPID TRANSFER PROTEIN VPS13"/>
    <property type="match status" value="1"/>
</dbReference>
<reference evidence="11" key="1">
    <citation type="submission" date="2015-02" db="EMBL/GenBank/DDBJ databases">
        <title>Genome sequencing for Strongylocentrotus purpuratus.</title>
        <authorList>
            <person name="Murali S."/>
            <person name="Liu Y."/>
            <person name="Vee V."/>
            <person name="English A."/>
            <person name="Wang M."/>
            <person name="Skinner E."/>
            <person name="Han Y."/>
            <person name="Muzny D.M."/>
            <person name="Worley K.C."/>
            <person name="Gibbs R.A."/>
        </authorList>
    </citation>
    <scope>NUCLEOTIDE SEQUENCE</scope>
</reference>
<protein>
    <recommendedName>
        <fullName evidence="12">Vacuolar protein sorting-associated protein 13</fullName>
    </recommendedName>
</protein>
<feature type="domain" description="Vacuolar protein sorting-associated protein 13 VPS13 adaptor binding" evidence="8">
    <location>
        <begin position="2021"/>
        <end position="2493"/>
    </location>
</feature>
<dbReference type="Pfam" id="PF25037">
    <property type="entry name" value="VPS13_C"/>
    <property type="match status" value="1"/>
</dbReference>
<evidence type="ECO:0000259" key="9">
    <source>
        <dbReference type="Pfam" id="PF25037"/>
    </source>
</evidence>
<sequence>MVFESLVADLLNRFLGPYVENLDASQLKLGIWSGDVVLQNLFVKEGALDELDLPVKIKVGNIGKLTLKIPWKNIYAAPVEATLEGLYIVAAPNADIKYNAEKDKKQKFEAKQRTLQRVEDAKTKEKEKDKVKDPKADSFAEKLAMQVVKNVQVKIRDIHVRYEDRTTNPKAPFALGATLQNISLETTDENWLPCVVDQTVQLVHKMLRLDSLAVYFNSGSDMYTTKDRQEMLDIMKSSIGTEGSIPKGYQYLIEPISSQAQLRLNPKPESNLSVPQAYVNLVIQSIGVGVRRKQYRDVMQLLVSFERMTRNEPFRKYKPDVPLHGHAKEWWHYAQNSILEETVRRRHRMWSWAHISKHRKLVKHYINLYVDKLDTNKPSKDLLKKLEDMEKELDVFNITLSRQQAEVEFKKRGLKKKKEKAESGGWFGGLWGGKKKDQKKQAEEDDLASMANKFQDAMTEEEKAKLYAAIGFSETSVNTTLPKDYVGIDANFKLLETSVKLFEDDDELQILNLAVTDLGAVFKQRPAAEAIKLDLQLGEFSVLGAPTNGQRPQMVESQVTLEDEKVSEVSLQFETNPMDGKADQRITLRTQPLKVVYDAHTINSIAAFFKPPQDVHLDELSAAAMSNLTELSDTSTTGLQFMVDNKQILDINVDVKSTYVIIPENGVFDGSGSVLVVDLGNVKMTTESEERHVGERTENETLEELKRKAYDRFNLDIQDVQVIFAPKGEDWQAIRKQHGSSPLHLLQPMDLHISLQKCMVEDARLPKMKVKGELPDVSIDLSDHKLKEILALATSIPLPESDEPEAPAAQRGPKGSAGAGAARGGQEGATASVSVVKALVSLEESDGYETASEWWTESETYAVGRGVSDSKLIAVAGDDSDDEFLSADEGSSPSLLSKKKQAIQRQQSTSVYLRSDVELQFELKRVTLNLGQREADGSESPVLGVAIHSLGAKVQVRPLDMDVELSLGSIAAQHHKFQVPGSEELYLVRTPAYDEKAERLLSVKYHKIDKNNPEFATTYKSTEQMITAHFTTLEVVAHCEAILDITEFADTLVASLDQSGKTPAVEDGHVEDEGYISEDDKKPERKRTKGVKPTDVIDVQVVATLDTIALVVCTQEASLTEVAVKGLEANVTVQKHKTCVNACLQEITVVDPTPDALHPRILSTLDKEVFKMALTLYNHATVGDLYSDMEAVDMRMGLKVGCIRAVFLNKFVNNLLGFVDHFNRAKALAAEAGANAASAAQQAAEDINAKAPRIAMDIVVKAPVIVIPSNSTSETGMVADFGQLSVKNSFRIVAGSEKLENPAVIDTMHVALESMQLSRSIIQKEVVKSDVLILHPMCLHVNLARNLSVAWYHDAPAIAVSGKLDAIQISMATDDFGIVMSVLNENLQEGQPESKPSVKPVEGAGDAPAAEGGPPKDSAATETTAAEVTPSGKPEEEKPAEEPWVQVKADFEMEKIGVSLYTGTHDLTLLSGRQERQDKDTLGHFAVCQLIVGATVMSDQAVEAKTKLGDILLNDMRSNNPNAITRMIYRYGETDENIVDVDFKMSAKKAIILDAILRNLRACICTEFLVTCAEIFTKALPADAQGTKSGTSIAAKPSTTSQASAAAAAPAEEGTKNDMQIKAILQNPEIILVADSSTKDTNALILQASGEVNLIQSDGTMKMTGGLPMLRIDACPFKEELRKGRTSKVLVPCHIDFHLSSPEGQGQRISVDLPELVLNISPETVKILSAVAQTVSPSKAEEMEEKKKAVDMSDVWDVKHLKTSDFWFLHQDEGADVDDFTLPLVPVVPPPQQVEELVANIKTIVVKIEAASGRRFVPMLILEASMHAIVKDWSSRLYVESHMKLEVSTYNEKVAAWEPLIESIEQANEKYIPWSLSVNVVKNDDLLDAGSTTVSSEDEDSDNVSLAPPAMTVTVSAEETLQMTVTKTSLALFNKLGQVFGQAMAEPTTSLKDTDVIPACTVTNQTGVAITVKPGSYYQRPKTGDVASVKHTESIDLDVSEKVRASKKMAVVNKSPISPSDMELSIQVEGYEELHHIPIVQAGNVLYNLQPIKKSSEKVFSITLEIKATLDMRKVIVRSPLQIFNHFDKPVDIYTRDSTIVKKLGEVQPNESYVVPLHVAHTQELLAKPVDDSHLMCDQPILYENLWKEKMAAGKKQVTFRCPAKVDGYTPLFFNVQILEDALLDVKGTSLHSPKYNIHLHPVVSLRNLLPIPIYYTLQGSADEVKIEPCEQSKMFNVELAKTMMFVRIADYNGMEWRGEMTLRTTLQEYSQLGFRAGNKWTEAGVWYDYSQGFIDMAMFVPYTLINKTGLPIAYKGGGEEQIEHPADKESPIFFSYPSKAFSPGKNKIQLKVGESQWSDKFSLDTVGSSGFISCKMSKQDYEVLGLMLAQGSGIRRPKKYNISVQIQLSNLGFSKVVMFTPRYLLVNQTNYDICCSEPQGTFKDVAVGQCVPFWPVDKKENDKLVVMKKDGTETSLPFNFTEPQTTVLRLPEIGGIIVESQVTETATVIAFKSFAVGHFTTQLVNHTQDVPITFTQFGIEDKMFLAPREMAVYTWQNPTGKRQLVWTVDGKDSKTDLKKKACHTTCTISDGIGEVKQANNKLLYWVSFLNGTGRVILFTEDLAIATKAQQAAELEQPDLELVVSLPGIGLSLVNNISRTEVAYIGLISSGIIWQNKVRRRYKDLSVREMKSLEEGFVKAGLDASDQKDLPPKVYKLDHGMEVDYGRMLMLAPKKQQLRRTYHSGIWAQVRTSSHQLQLHLTINRLQVDNQMPAAIFPTPVVPVALPKTVAAENAPKQLLEFSMMVRFSEHSSVKQIKYLKLLVQEMAVKLDMGFLANVAAIFQSDEELVIDRVALLELDKELVRLELADAEYVKVALAKDFNFYDSFHLSPLKIHVSFSLSETGKEDKSLLSARANARQNALNLLLQSVGVTLTNVDDVIFKLGFFEREYQFYSPEQLSSEVIRHYSNQAIKQLYVLVLGLDVIGNPFGFVRGVGTGVKDLFYEPYQGIVQGPEEFAEGVALGMRSLFGHAVGGAAGAVSRITGTLGKGLAALTMDEDYKRKRQQAINQRPATFQEGLARGGKGLVMGFYEGVSGVVKNPFEGAKKEGAKGFFKGVGKGLAGVVAKPTGGIIDFASGTFEGIRRVVESEVEIHKLREPRYIGADGIIRAYNKSMALGNSLLLQVDKGKYAHTEDYVAHMQVTADKKNYILATDKRVIYTSRGEMLGQWDVDFEFMYINLKELPKVTEKGILIEPKEKEAPKKGPLGRGFGRGLGSLLKGKQGSGKMVHILDQKTAEVFVSKLHFAIAKATNAV</sequence>
<reference evidence="10" key="2">
    <citation type="submission" date="2021-01" db="UniProtKB">
        <authorList>
            <consortium name="EnsemblMetazoa"/>
        </authorList>
    </citation>
    <scope>IDENTIFICATION</scope>
</reference>
<evidence type="ECO:0000259" key="6">
    <source>
        <dbReference type="Pfam" id="PF12624"/>
    </source>
</evidence>
<dbReference type="InterPro" id="IPR009543">
    <property type="entry name" value="VPS13_VAB"/>
</dbReference>
<evidence type="ECO:0008006" key="12">
    <source>
        <dbReference type="Google" id="ProtNLM"/>
    </source>
</evidence>
<dbReference type="Proteomes" id="UP000007110">
    <property type="component" value="Unassembled WGS sequence"/>
</dbReference>
<feature type="coiled-coil region" evidence="4">
    <location>
        <begin position="379"/>
        <end position="406"/>
    </location>
</feature>
<evidence type="ECO:0000256" key="2">
    <source>
        <dbReference type="ARBA" id="ARBA00022448"/>
    </source>
</evidence>
<evidence type="ECO:0000256" key="4">
    <source>
        <dbReference type="SAM" id="Coils"/>
    </source>
</evidence>
<dbReference type="InParanoid" id="A0A7M7ST43"/>
<evidence type="ECO:0000259" key="7">
    <source>
        <dbReference type="Pfam" id="PF25033"/>
    </source>
</evidence>
<evidence type="ECO:0000256" key="3">
    <source>
        <dbReference type="ARBA" id="ARBA00023055"/>
    </source>
</evidence>
<keyword evidence="2" id="KW-0813">Transport</keyword>
<dbReference type="GO" id="GO:0006623">
    <property type="term" value="P:protein targeting to vacuole"/>
    <property type="evidence" value="ECO:0000318"/>
    <property type="project" value="GO_Central"/>
</dbReference>
<dbReference type="GO" id="GO:0045053">
    <property type="term" value="P:protein retention in Golgi apparatus"/>
    <property type="evidence" value="ECO:0000318"/>
    <property type="project" value="GO_Central"/>
</dbReference>
<evidence type="ECO:0000256" key="5">
    <source>
        <dbReference type="SAM" id="MobiDB-lite"/>
    </source>
</evidence>
<feature type="domain" description="VPS13-like middle region" evidence="7">
    <location>
        <begin position="1112"/>
        <end position="1934"/>
    </location>
</feature>
<dbReference type="InterPro" id="IPR026854">
    <property type="entry name" value="VPS13_N"/>
</dbReference>
<feature type="region of interest" description="Disordered" evidence="5">
    <location>
        <begin position="1060"/>
        <end position="1089"/>
    </location>
</feature>